<proteinExistence type="predicted"/>
<dbReference type="Gene3D" id="3.80.10.10">
    <property type="entry name" value="Ribonuclease Inhibitor"/>
    <property type="match status" value="1"/>
</dbReference>
<dbReference type="Proteomes" id="UP000615446">
    <property type="component" value="Unassembled WGS sequence"/>
</dbReference>
<sequence length="325" mass="38185">MIYKTPEQWLKELNVEADPSKVDRFMDAQQWLDQKYSDKQQVKEIFHHNGIEKLLIGELVINDFPKLEKISFVCSGDLLKIEIFNCPRLGDLECVGSPIKEMDFGDSNKLERIYIPDNLLENIKLPANPSGLVRLYVHNNKLSSWILEILAPFTRYLPIGGVAYYEYSAKDKEKLKNILSKQKSQTTEISSFSTINQTQSKTESEKKNLTQLEKEYTFYKKFFDNYLLNKITELTELKSKLDKEENSRLNDYLQLKQSDDKSKNREKRLRKNLLKNLTSEELRKILDIDKEINELIKQVNEIELEAKFEVLESRDHGTIPNYLFK</sequence>
<protein>
    <submittedName>
        <fullName evidence="2">Uncharacterized protein</fullName>
    </submittedName>
</protein>
<keyword evidence="1" id="KW-0175">Coiled coil</keyword>
<dbReference type="EMBL" id="BEXD01002112">
    <property type="protein sequence ID" value="GBB97007.1"/>
    <property type="molecule type" value="Genomic_DNA"/>
</dbReference>
<feature type="coiled-coil region" evidence="1">
    <location>
        <begin position="195"/>
        <end position="247"/>
    </location>
</feature>
<dbReference type="SUPFAM" id="SSF52058">
    <property type="entry name" value="L domain-like"/>
    <property type="match status" value="1"/>
</dbReference>
<reference evidence="3" key="2">
    <citation type="submission" date="2019-10" db="EMBL/GenBank/DDBJ databases">
        <title>Conservation and host-specific expression of non-tandemly repeated heterogenous ribosome RNA gene in arbuscular mycorrhizal fungi.</title>
        <authorList>
            <person name="Maeda T."/>
            <person name="Kobayashi Y."/>
            <person name="Nakagawa T."/>
            <person name="Ezawa T."/>
            <person name="Yamaguchi K."/>
            <person name="Bino T."/>
            <person name="Nishimoto Y."/>
            <person name="Shigenobu S."/>
            <person name="Kawaguchi M."/>
        </authorList>
    </citation>
    <scope>NUCLEOTIDE SEQUENCE</scope>
    <source>
        <strain evidence="3">HR1</strain>
    </source>
</reference>
<evidence type="ECO:0000313" key="2">
    <source>
        <dbReference type="EMBL" id="GBB97007.1"/>
    </source>
</evidence>
<gene>
    <name evidence="3" type="ORF">RCL2_002845200</name>
    <name evidence="2" type="ORF">RclHR1_00290005</name>
</gene>
<dbReference type="InterPro" id="IPR032675">
    <property type="entry name" value="LRR_dom_sf"/>
</dbReference>
<dbReference type="OrthoDB" id="2449296at2759"/>
<evidence type="ECO:0000313" key="4">
    <source>
        <dbReference type="Proteomes" id="UP000247702"/>
    </source>
</evidence>
<dbReference type="EMBL" id="BLAL01000304">
    <property type="protein sequence ID" value="GET02071.1"/>
    <property type="molecule type" value="Genomic_DNA"/>
</dbReference>
<accession>A0A2Z6R3N7</accession>
<keyword evidence="4" id="KW-1185">Reference proteome</keyword>
<evidence type="ECO:0000313" key="3">
    <source>
        <dbReference type="EMBL" id="GET02071.1"/>
    </source>
</evidence>
<reference evidence="2 4" key="1">
    <citation type="submission" date="2017-11" db="EMBL/GenBank/DDBJ databases">
        <title>The genome of Rhizophagus clarus HR1 reveals common genetic basis of auxotrophy among arbuscular mycorrhizal fungi.</title>
        <authorList>
            <person name="Kobayashi Y."/>
        </authorList>
    </citation>
    <scope>NUCLEOTIDE SEQUENCE [LARGE SCALE GENOMIC DNA]</scope>
    <source>
        <strain evidence="2 4">HR1</strain>
    </source>
</reference>
<dbReference type="AlphaFoldDB" id="A0A2Z6R3N7"/>
<dbReference type="Proteomes" id="UP000247702">
    <property type="component" value="Unassembled WGS sequence"/>
</dbReference>
<comment type="caution">
    <text evidence="2">The sequence shown here is derived from an EMBL/GenBank/DDBJ whole genome shotgun (WGS) entry which is preliminary data.</text>
</comment>
<evidence type="ECO:0000256" key="1">
    <source>
        <dbReference type="SAM" id="Coils"/>
    </source>
</evidence>
<organism evidence="2 4">
    <name type="scientific">Rhizophagus clarus</name>
    <dbReference type="NCBI Taxonomy" id="94130"/>
    <lineage>
        <taxon>Eukaryota</taxon>
        <taxon>Fungi</taxon>
        <taxon>Fungi incertae sedis</taxon>
        <taxon>Mucoromycota</taxon>
        <taxon>Glomeromycotina</taxon>
        <taxon>Glomeromycetes</taxon>
        <taxon>Glomerales</taxon>
        <taxon>Glomeraceae</taxon>
        <taxon>Rhizophagus</taxon>
    </lineage>
</organism>
<name>A0A2Z6R3N7_9GLOM</name>